<keyword evidence="3" id="KW-1185">Reference proteome</keyword>
<evidence type="ECO:0000256" key="1">
    <source>
        <dbReference type="SAM" id="Phobius"/>
    </source>
</evidence>
<dbReference type="Proteomes" id="UP000291269">
    <property type="component" value="Unassembled WGS sequence"/>
</dbReference>
<keyword evidence="1" id="KW-0472">Membrane</keyword>
<gene>
    <name evidence="2" type="ORF">ESZ91_00025</name>
</gene>
<dbReference type="AlphaFoldDB" id="A0A4Q2KHZ1"/>
<dbReference type="RefSeq" id="WP_129222871.1">
    <property type="nucleotide sequence ID" value="NZ_SDOZ01000001.1"/>
</dbReference>
<sequence length="207" mass="22522">MAAKKKASAARAAPQKSKKKKSRAGRIVAVILLTVLLAAVGCGIYYAIETNGFTHFEDVEYNGRHLGTAERGVKLARGKNVFEIKSIKPAAGAGKYTVRIQANSEAKFTFQADGNPQSFAHVGEVTEYFGIEISEDRFEVNIPSDYSVSSVLSEKYGGETVTLPDELPKDTDFWIMSVGLSDGKNILIYFGVSDKPTISINPPHIIF</sequence>
<dbReference type="EMBL" id="SDOZ01000001">
    <property type="protein sequence ID" value="RXZ63800.1"/>
    <property type="molecule type" value="Genomic_DNA"/>
</dbReference>
<protein>
    <submittedName>
        <fullName evidence="2">Uncharacterized protein</fullName>
    </submittedName>
</protein>
<name>A0A4Q2KHZ1_9FIRM</name>
<comment type="caution">
    <text evidence="2">The sequence shown here is derived from an EMBL/GenBank/DDBJ whole genome shotgun (WGS) entry which is preliminary data.</text>
</comment>
<evidence type="ECO:0000313" key="3">
    <source>
        <dbReference type="Proteomes" id="UP000291269"/>
    </source>
</evidence>
<feature type="transmembrane region" description="Helical" evidence="1">
    <location>
        <begin position="27"/>
        <end position="48"/>
    </location>
</feature>
<proteinExistence type="predicted"/>
<reference evidence="2 3" key="1">
    <citation type="journal article" date="2019" name="Gut">
        <title>Antibiotics-induced monodominance of a novel gut bacterial order.</title>
        <authorList>
            <person name="Hildebrand F."/>
            <person name="Moitinho-Silva L."/>
            <person name="Blasche S."/>
            <person name="Jahn M.T."/>
            <person name="Gossmann T.I."/>
            <person name="Heuerta-Cepas J."/>
            <person name="Hercog R."/>
            <person name="Luetge M."/>
            <person name="Bahram M."/>
            <person name="Pryszlak A."/>
            <person name="Alves R.J."/>
            <person name="Waszak S.M."/>
            <person name="Zhu A."/>
            <person name="Ye L."/>
            <person name="Costea P.I."/>
            <person name="Aalvink S."/>
            <person name="Belzer C."/>
            <person name="Forslund S.K."/>
            <person name="Sunagawa S."/>
            <person name="Hentschel U."/>
            <person name="Merten C."/>
            <person name="Patil K.R."/>
            <person name="Benes V."/>
            <person name="Bork P."/>
        </authorList>
    </citation>
    <scope>NUCLEOTIDE SEQUENCE [LARGE SCALE GENOMIC DNA]</scope>
    <source>
        <strain evidence="2 3">HDS1380</strain>
    </source>
</reference>
<accession>A0A4Q2KHZ1</accession>
<organism evidence="2 3">
    <name type="scientific">Candidatus Borkfalkia ceftriaxoniphila</name>
    <dbReference type="NCBI Taxonomy" id="2508949"/>
    <lineage>
        <taxon>Bacteria</taxon>
        <taxon>Bacillati</taxon>
        <taxon>Bacillota</taxon>
        <taxon>Clostridia</taxon>
        <taxon>Christensenellales</taxon>
        <taxon>Christensenellaceae</taxon>
        <taxon>Candidatus Borkfalkia</taxon>
    </lineage>
</organism>
<evidence type="ECO:0000313" key="2">
    <source>
        <dbReference type="EMBL" id="RXZ63800.1"/>
    </source>
</evidence>
<keyword evidence="1" id="KW-1133">Transmembrane helix</keyword>
<keyword evidence="1" id="KW-0812">Transmembrane</keyword>